<dbReference type="Gene3D" id="2.130.10.10">
    <property type="entry name" value="YVTN repeat-like/Quinoprotein amine dehydrogenase"/>
    <property type="match status" value="2"/>
</dbReference>
<dbReference type="PANTHER" id="PTHR43739:SF5">
    <property type="entry name" value="EXO-ALPHA-SIALIDASE"/>
    <property type="match status" value="1"/>
</dbReference>
<dbReference type="SUPFAM" id="SSF110296">
    <property type="entry name" value="Oligoxyloglucan reducing end-specific cellobiohydrolase"/>
    <property type="match status" value="2"/>
</dbReference>
<proteinExistence type="predicted"/>
<dbReference type="PANTHER" id="PTHR43739">
    <property type="entry name" value="XYLOGLUCANASE (EUROFUNG)"/>
    <property type="match status" value="1"/>
</dbReference>
<evidence type="ECO:0000313" key="5">
    <source>
        <dbReference type="Proteomes" id="UP000310017"/>
    </source>
</evidence>
<dbReference type="InterPro" id="IPR026444">
    <property type="entry name" value="Secre_tail"/>
</dbReference>
<dbReference type="OrthoDB" id="9757947at2"/>
<evidence type="ECO:0000313" key="4">
    <source>
        <dbReference type="EMBL" id="QCX02077.1"/>
    </source>
</evidence>
<evidence type="ECO:0000256" key="1">
    <source>
        <dbReference type="ARBA" id="ARBA00022729"/>
    </source>
</evidence>
<dbReference type="RefSeq" id="WP_138854413.1">
    <property type="nucleotide sequence ID" value="NZ_CP040710.1"/>
</dbReference>
<sequence length="1225" mass="134363">MKTLLPQKTFQFLVALCLAFLTTQFANGQKLNPPQKGTPQKGHALYKQSKIYDSQTGPTGVRPTPVGDRALDRISYEQRLLQNPKTKEIPSGISALEALFSEKITERSHASETSKKSSEMSAKSKYSYWENRGPGNVGGRTRALAIDRRNENTIFAAGVSGGLWQSRDLGASWRKVTLPWQDPSITAIVQDPRRGRHNTWYYTAGERFGNSASASGAFYAGTGVFKSVNNGRSWFRLNGSNDGDLNTISAFDIIHNIAVDPKNGDVYVATFEGIYRSQQGGLNFELVLPGARDSKTDILITPEGKIYATVDFFSGEDSGFFVSDNGDEWTNITPAGISPFFGRTVMAFDPSDEERVYFFSYDLLEAPQAFLWRYQADAATPEEQWADLSANLPNDIGGRAGNLNLQGDYNMIIKVHPANPDLIFLGGTNLYRSTTGFTTPAGFESWIGGYTNLEDSFALYPNHHPDQHNLVFLPSDPNRAISSNDGGVQLTEDISVTDAFVTWQSLNNGYITTQPYAISYDPEGNSDDLLAGFQDNGTWFTNSDDVKDPWTEEFGGDGSYNAIADGGRTRYVSSQFGRVFRINYDESGAFESFTSVQPAGGTNFDFVAPFILDPVNDNIMYMPAGDRMWRNNDLDGIPLFGFAPTDVNWVEQKKTITPDGSLITSLDVSKFPVANVLYYGTSSGTVYRVENANLDDQEVFDISTGRGLPEGNINNVYVDPKNPDRVFVTFSNYGIPSIFMTRNAGDSWVDISGNLEENRDGSGNGPSVRWFGMNGRNDGYFAATSTGLYFTYQLRGRNTKWFREPIRIGNGVAVQVKTRADGFVAAAIHGNGVYSANFFVRPRPEPTLSVAYLLPDKTVPVNFEPFEVDITDLFVSTKRRPNIDIQITNSNPGVVNAIIDGNTLKVFPFAPDVQGSAAIGLIAFSGREQVSEGFTVNVIEPALYDQSGSVTFSAPSQNFLDLGLVVQAADDFTVPAGATWTVEKLIANGEGGNAPSITDATVVIYEDNGGLPGAEVYNSGSITPTSEPDVYDLNLELPEALELGEGSYWLSVYTNLALSEEQFQWAWSTQSTVVGNEAVLRDDGVFFEGITDWTPQSIVYDFTPEDQVFQIFGTAQELSSPEETVATSIADDKLGSQELAEVDTKAVSAVWPNPSTNEFFFSLPDNVDKKVTARVYNILGQMVYERADVDATRTFSWDAAEAPSGLYLVKITGARTNNSFSIVKQ</sequence>
<dbReference type="InterPro" id="IPR052025">
    <property type="entry name" value="Xyloglucanase_GH74"/>
</dbReference>
<gene>
    <name evidence="4" type="ORF">FGM00_18880</name>
</gene>
<dbReference type="GO" id="GO:0010411">
    <property type="term" value="P:xyloglucan metabolic process"/>
    <property type="evidence" value="ECO:0007669"/>
    <property type="project" value="TreeGrafter"/>
</dbReference>
<dbReference type="EMBL" id="CP040710">
    <property type="protein sequence ID" value="QCX02077.1"/>
    <property type="molecule type" value="Genomic_DNA"/>
</dbReference>
<feature type="signal peptide" evidence="2">
    <location>
        <begin position="1"/>
        <end position="26"/>
    </location>
</feature>
<dbReference type="KEGG" id="asag:FGM00_18880"/>
<feature type="chain" id="PRO_5022830479" evidence="2">
    <location>
        <begin position="27"/>
        <end position="1225"/>
    </location>
</feature>
<name>A0A5B7SU55_9FLAO</name>
<dbReference type="InterPro" id="IPR015943">
    <property type="entry name" value="WD40/YVTN_repeat-like_dom_sf"/>
</dbReference>
<keyword evidence="5" id="KW-1185">Reference proteome</keyword>
<dbReference type="Proteomes" id="UP000310017">
    <property type="component" value="Chromosome"/>
</dbReference>
<keyword evidence="1 2" id="KW-0732">Signal</keyword>
<reference evidence="4 5" key="1">
    <citation type="submission" date="2019-05" db="EMBL/GenBank/DDBJ databases">
        <title>Genome sequencing of F202Z8.</title>
        <authorList>
            <person name="Kwon Y.M."/>
        </authorList>
    </citation>
    <scope>NUCLEOTIDE SEQUENCE [LARGE SCALE GENOMIC DNA]</scope>
    <source>
        <strain evidence="4 5">F202Z8</strain>
    </source>
</reference>
<accession>A0A5B7SU55</accession>
<protein>
    <submittedName>
        <fullName evidence="4">T9SS type A sorting domain-containing protein</fullName>
    </submittedName>
</protein>
<dbReference type="NCBIfam" id="TIGR04183">
    <property type="entry name" value="Por_Secre_tail"/>
    <property type="match status" value="1"/>
</dbReference>
<feature type="domain" description="Secretion system C-terminal sorting" evidence="3">
    <location>
        <begin position="1150"/>
        <end position="1217"/>
    </location>
</feature>
<evidence type="ECO:0000259" key="3">
    <source>
        <dbReference type="Pfam" id="PF18962"/>
    </source>
</evidence>
<dbReference type="Pfam" id="PF18962">
    <property type="entry name" value="Por_Secre_tail"/>
    <property type="match status" value="1"/>
</dbReference>
<dbReference type="AlphaFoldDB" id="A0A5B7SU55"/>
<organism evidence="4 5">
    <name type="scientific">Aggregatimonas sangjinii</name>
    <dbReference type="NCBI Taxonomy" id="2583587"/>
    <lineage>
        <taxon>Bacteria</taxon>
        <taxon>Pseudomonadati</taxon>
        <taxon>Bacteroidota</taxon>
        <taxon>Flavobacteriia</taxon>
        <taxon>Flavobacteriales</taxon>
        <taxon>Flavobacteriaceae</taxon>
        <taxon>Aggregatimonas</taxon>
    </lineage>
</organism>
<evidence type="ECO:0000256" key="2">
    <source>
        <dbReference type="SAM" id="SignalP"/>
    </source>
</evidence>